<dbReference type="SMART" id="SM00320">
    <property type="entry name" value="WD40"/>
    <property type="match status" value="7"/>
</dbReference>
<organism evidence="5 6">
    <name type="scientific">Canna indica</name>
    <name type="common">Indian-shot</name>
    <dbReference type="NCBI Taxonomy" id="4628"/>
    <lineage>
        <taxon>Eukaryota</taxon>
        <taxon>Viridiplantae</taxon>
        <taxon>Streptophyta</taxon>
        <taxon>Embryophyta</taxon>
        <taxon>Tracheophyta</taxon>
        <taxon>Spermatophyta</taxon>
        <taxon>Magnoliopsida</taxon>
        <taxon>Liliopsida</taxon>
        <taxon>Zingiberales</taxon>
        <taxon>Cannaceae</taxon>
        <taxon>Canna</taxon>
    </lineage>
</organism>
<dbReference type="SUPFAM" id="SSF50978">
    <property type="entry name" value="WD40 repeat-like"/>
    <property type="match status" value="1"/>
</dbReference>
<feature type="region of interest" description="Disordered" evidence="4">
    <location>
        <begin position="419"/>
        <end position="461"/>
    </location>
</feature>
<dbReference type="InterPro" id="IPR045151">
    <property type="entry name" value="DCAF8"/>
</dbReference>
<evidence type="ECO:0000256" key="3">
    <source>
        <dbReference type="PROSITE-ProRule" id="PRU00221"/>
    </source>
</evidence>
<dbReference type="InterPro" id="IPR036322">
    <property type="entry name" value="WD40_repeat_dom_sf"/>
</dbReference>
<evidence type="ECO:0000256" key="2">
    <source>
        <dbReference type="ARBA" id="ARBA00022737"/>
    </source>
</evidence>
<accession>A0AAQ3PYE9</accession>
<dbReference type="PANTHER" id="PTHR15574:SF21">
    <property type="entry name" value="DDB1- AND CUL4-ASSOCIATED FACTOR 8"/>
    <property type="match status" value="1"/>
</dbReference>
<dbReference type="Pfam" id="PF00400">
    <property type="entry name" value="WD40"/>
    <property type="match status" value="3"/>
</dbReference>
<proteinExistence type="predicted"/>
<keyword evidence="1 3" id="KW-0853">WD repeat</keyword>
<evidence type="ECO:0000256" key="4">
    <source>
        <dbReference type="SAM" id="MobiDB-lite"/>
    </source>
</evidence>
<evidence type="ECO:0000256" key="1">
    <source>
        <dbReference type="ARBA" id="ARBA00022574"/>
    </source>
</evidence>
<dbReference type="GO" id="GO:0005737">
    <property type="term" value="C:cytoplasm"/>
    <property type="evidence" value="ECO:0007669"/>
    <property type="project" value="TreeGrafter"/>
</dbReference>
<evidence type="ECO:0000313" key="5">
    <source>
        <dbReference type="EMBL" id="WOK92865.1"/>
    </source>
</evidence>
<dbReference type="EMBL" id="CP136890">
    <property type="protein sequence ID" value="WOK92865.1"/>
    <property type="molecule type" value="Genomic_DNA"/>
</dbReference>
<keyword evidence="2" id="KW-0677">Repeat</keyword>
<gene>
    <name evidence="5" type="ORF">Cni_G01557</name>
</gene>
<dbReference type="InterPro" id="IPR015943">
    <property type="entry name" value="WD40/YVTN_repeat-like_dom_sf"/>
</dbReference>
<dbReference type="GO" id="GO:0080008">
    <property type="term" value="C:Cul4-RING E3 ubiquitin ligase complex"/>
    <property type="evidence" value="ECO:0007669"/>
    <property type="project" value="TreeGrafter"/>
</dbReference>
<dbReference type="PROSITE" id="PS50082">
    <property type="entry name" value="WD_REPEATS_2"/>
    <property type="match status" value="1"/>
</dbReference>
<name>A0AAQ3PYE9_9LILI</name>
<dbReference type="PROSITE" id="PS50294">
    <property type="entry name" value="WD_REPEATS_REGION"/>
    <property type="match status" value="1"/>
</dbReference>
<evidence type="ECO:0000313" key="6">
    <source>
        <dbReference type="Proteomes" id="UP001327560"/>
    </source>
</evidence>
<dbReference type="Proteomes" id="UP001327560">
    <property type="component" value="Chromosome 1"/>
</dbReference>
<dbReference type="AlphaFoldDB" id="A0AAQ3PYE9"/>
<dbReference type="InterPro" id="IPR001680">
    <property type="entry name" value="WD40_rpt"/>
</dbReference>
<protein>
    <submittedName>
        <fullName evidence="5">DDB1- and CUL4-associated factor 8</fullName>
    </submittedName>
</protein>
<dbReference type="PANTHER" id="PTHR15574">
    <property type="entry name" value="WD REPEAT DOMAIN-CONTAINING FAMILY"/>
    <property type="match status" value="1"/>
</dbReference>
<keyword evidence="6" id="KW-1185">Reference proteome</keyword>
<sequence length="461" mass="51467">MVISGKRKRCCSSGVFNLYQREVGVLSPRTFADRARASEDLIFRLGIDRRLNKHQGCVNTVSLNADGNTLISGSDDRMIILWDWEVGTARMSFDSGHKNNVFQARFMPYTGDRTVVTSAADGEVRVAKILEGGKVTVELLAEHKGAVHKVAIEPGSPHVFYSCGEDGVVQHFDLRSKSSTKLFICRSFKRRPAYISLVNLHAIVIDPRNPNFLAVAGEDDYARVYDIRKYKWDGSTNYGLPYDCFCPQHLIDHTYGITGLAFSDASELLVSYINEFIYLFPKDQGLGSDPVASSLVSDSDSDTISVYPDTRPGVMVYKGHRNRNTVKGVSFFGPNSEYVVSGSDCGHIFLWRKKGGELLRAMEGDKYVVNCIESHPCTTMIASSGMENDIKIWVPNAKEPAHANLEEILMANLSESDFDDDYNDYDLESDDDDNDDDDDDDDNDNDNDSFVDGDDVDFDFD</sequence>
<feature type="repeat" description="WD" evidence="3">
    <location>
        <begin position="51"/>
        <end position="92"/>
    </location>
</feature>
<dbReference type="Gene3D" id="2.130.10.10">
    <property type="entry name" value="YVTN repeat-like/Quinoprotein amine dehydrogenase"/>
    <property type="match status" value="3"/>
</dbReference>
<reference evidence="5 6" key="1">
    <citation type="submission" date="2023-10" db="EMBL/GenBank/DDBJ databases">
        <title>Chromosome-scale genome assembly provides insights into flower coloration mechanisms of Canna indica.</title>
        <authorList>
            <person name="Li C."/>
        </authorList>
    </citation>
    <scope>NUCLEOTIDE SEQUENCE [LARGE SCALE GENOMIC DNA]</scope>
    <source>
        <tissue evidence="5">Flower</tissue>
    </source>
</reference>